<organism evidence="1 2">
    <name type="scientific">Popillia japonica</name>
    <name type="common">Japanese beetle</name>
    <dbReference type="NCBI Taxonomy" id="7064"/>
    <lineage>
        <taxon>Eukaryota</taxon>
        <taxon>Metazoa</taxon>
        <taxon>Ecdysozoa</taxon>
        <taxon>Arthropoda</taxon>
        <taxon>Hexapoda</taxon>
        <taxon>Insecta</taxon>
        <taxon>Pterygota</taxon>
        <taxon>Neoptera</taxon>
        <taxon>Endopterygota</taxon>
        <taxon>Coleoptera</taxon>
        <taxon>Polyphaga</taxon>
        <taxon>Scarabaeiformia</taxon>
        <taxon>Scarabaeidae</taxon>
        <taxon>Rutelinae</taxon>
        <taxon>Popillia</taxon>
    </lineage>
</organism>
<gene>
    <name evidence="1" type="ORF">QE152_g180</name>
</gene>
<name>A0AAW1NK90_POPJA</name>
<accession>A0AAW1NK90</accession>
<dbReference type="Proteomes" id="UP001458880">
    <property type="component" value="Unassembled WGS sequence"/>
</dbReference>
<reference evidence="1 2" key="1">
    <citation type="journal article" date="2024" name="BMC Genomics">
        <title>De novo assembly and annotation of Popillia japonica's genome with initial clues to its potential as an invasive pest.</title>
        <authorList>
            <person name="Cucini C."/>
            <person name="Boschi S."/>
            <person name="Funari R."/>
            <person name="Cardaioli E."/>
            <person name="Iannotti N."/>
            <person name="Marturano G."/>
            <person name="Paoli F."/>
            <person name="Bruttini M."/>
            <person name="Carapelli A."/>
            <person name="Frati F."/>
            <person name="Nardi F."/>
        </authorList>
    </citation>
    <scope>NUCLEOTIDE SEQUENCE [LARGE SCALE GENOMIC DNA]</scope>
    <source>
        <strain evidence="1">DMR45628</strain>
    </source>
</reference>
<evidence type="ECO:0000313" key="2">
    <source>
        <dbReference type="Proteomes" id="UP001458880"/>
    </source>
</evidence>
<comment type="caution">
    <text evidence="1">The sequence shown here is derived from an EMBL/GenBank/DDBJ whole genome shotgun (WGS) entry which is preliminary data.</text>
</comment>
<dbReference type="EMBL" id="JASPKY010000002">
    <property type="protein sequence ID" value="KAK9759014.1"/>
    <property type="molecule type" value="Genomic_DNA"/>
</dbReference>
<proteinExistence type="predicted"/>
<dbReference type="AlphaFoldDB" id="A0AAW1NK90"/>
<protein>
    <submittedName>
        <fullName evidence="1">Uncharacterized protein</fullName>
    </submittedName>
</protein>
<keyword evidence="2" id="KW-1185">Reference proteome</keyword>
<evidence type="ECO:0000313" key="1">
    <source>
        <dbReference type="EMBL" id="KAK9759014.1"/>
    </source>
</evidence>
<sequence>MKRPEKSSMFAFTEDMTMVSYIPKPNRQVILLSTLHHDDSIDPESGQNTKPEIISKGGVDVVDQRSAKYNVAEDISEAAWQRTSYGLYENEDMFAIPAKRD</sequence>